<keyword evidence="1" id="KW-0812">Transmembrane</keyword>
<evidence type="ECO:0000259" key="3">
    <source>
        <dbReference type="Pfam" id="PF01757"/>
    </source>
</evidence>
<dbReference type="GeneID" id="121592828"/>
<dbReference type="VEuPathDB" id="VectorBase:AMEM019236"/>
<keyword evidence="2" id="KW-0732">Signal</keyword>
<dbReference type="Pfam" id="PF01757">
    <property type="entry name" value="Acyl_transf_3"/>
    <property type="match status" value="1"/>
</dbReference>
<feature type="chain" id="PRO_5019453834" description="Acyltransferase 3 domain-containing protein" evidence="2">
    <location>
        <begin position="22"/>
        <end position="694"/>
    </location>
</feature>
<dbReference type="VEuPathDB" id="VectorBase:AMEM21_011256"/>
<feature type="transmembrane region" description="Helical" evidence="1">
    <location>
        <begin position="595"/>
        <end position="614"/>
    </location>
</feature>
<dbReference type="EnsemblMetazoa" id="AMEM019236-RA">
    <property type="protein sequence ID" value="AMEM019236-PA"/>
    <property type="gene ID" value="AMEM019236"/>
</dbReference>
<feature type="signal peptide" evidence="2">
    <location>
        <begin position="1"/>
        <end position="21"/>
    </location>
</feature>
<dbReference type="InterPro" id="IPR002656">
    <property type="entry name" value="Acyl_transf_3_dom"/>
</dbReference>
<dbReference type="RefSeq" id="XP_041770585.1">
    <property type="nucleotide sequence ID" value="XM_041914651.1"/>
</dbReference>
<evidence type="ECO:0000256" key="1">
    <source>
        <dbReference type="SAM" id="Phobius"/>
    </source>
</evidence>
<evidence type="ECO:0000256" key="2">
    <source>
        <dbReference type="SAM" id="SignalP"/>
    </source>
</evidence>
<dbReference type="Proteomes" id="UP000075903">
    <property type="component" value="Unassembled WGS sequence"/>
</dbReference>
<keyword evidence="5" id="KW-1185">Reference proteome</keyword>
<protein>
    <recommendedName>
        <fullName evidence="3">Acyltransferase 3 domain-containing protein</fullName>
    </recommendedName>
</protein>
<dbReference type="KEGG" id="amer:121592828"/>
<feature type="transmembrane region" description="Helical" evidence="1">
    <location>
        <begin position="409"/>
        <end position="429"/>
    </location>
</feature>
<accession>A0A1Y9IRX6</accession>
<feature type="transmembrane region" description="Helical" evidence="1">
    <location>
        <begin position="626"/>
        <end position="650"/>
    </location>
</feature>
<keyword evidence="1" id="KW-1133">Transmembrane helix</keyword>
<feature type="transmembrane region" description="Helical" evidence="1">
    <location>
        <begin position="345"/>
        <end position="364"/>
    </location>
</feature>
<sequence length="694" mass="79780">MGDLLWLLGLLCGSLVVLSNGEFIEMSQYHRMPKLWQMDDYDECLESPGPDEPTGVYCSVSVVLKPNNRSELWKLIEEFSSDYKRHYNHQVLKRGVCIRRCQKAIEKLSPAERNALTVEPFPIDVRYKFNDGILKDIPTYRAAYQDVVEICVNKELNDTYGLVAHTEILSCDKSTDELVIDALDMSFLIVLCALLCFVTVSSWYDSSINYKRTSDHYRQPLDSKRKMVWVSFSIQRNWYRLTSRSRDELNQKLRFFQAFRFLTMSLVIFGHAALLLAVTPTTHSEKLERMMHNVGSMILTNGVQITQTFLGMSGALLAIQFCSFAEKRKGKVSFLYVPFAILYRYVRLTPVYAFVILLHATWLLKLQTGPLWRWGAETEQTFCRRNWWTNLLYINNYVHADEPCVQQGWYLGAEFQIFIIALIVLVTIVKIPRAKVPILGLVLIAAYIIPALFIYYQKLEGTFVVTLEAQRYILWYDKFYLHAYIPTHINFGNYIQGVLTGVIYNELQKRSINLAQSKAFRAVWYLTFAIIPLSMLPSYMFYVNNFPTPSVWMAAYFVVSKNLYGIGVGIVILGCIYGMNGVVKRMLNYPFFEPLGRLSYGAYLVHPFVMRYMFVSVRGPVHYSDLLTLSLVFGATVMSCLMALVLCLLVELPTTALQNHLFGSFKEQKSNHVDPETVTNGNINPGFEGKKSEL</sequence>
<feature type="transmembrane region" description="Helical" evidence="1">
    <location>
        <begin position="185"/>
        <end position="204"/>
    </location>
</feature>
<evidence type="ECO:0000313" key="4">
    <source>
        <dbReference type="EnsemblMetazoa" id="AMEM019236-PA"/>
    </source>
</evidence>
<feature type="transmembrane region" description="Helical" evidence="1">
    <location>
        <begin position="436"/>
        <end position="456"/>
    </location>
</feature>
<dbReference type="PANTHER" id="PTHR11161">
    <property type="entry name" value="O-ACYLTRANSFERASE"/>
    <property type="match status" value="1"/>
</dbReference>
<organism evidence="4 5">
    <name type="scientific">Anopheles merus</name>
    <name type="common">Mosquito</name>
    <dbReference type="NCBI Taxonomy" id="30066"/>
    <lineage>
        <taxon>Eukaryota</taxon>
        <taxon>Metazoa</taxon>
        <taxon>Ecdysozoa</taxon>
        <taxon>Arthropoda</taxon>
        <taxon>Hexapoda</taxon>
        <taxon>Insecta</taxon>
        <taxon>Pterygota</taxon>
        <taxon>Neoptera</taxon>
        <taxon>Endopterygota</taxon>
        <taxon>Diptera</taxon>
        <taxon>Nematocera</taxon>
        <taxon>Culicoidea</taxon>
        <taxon>Culicidae</taxon>
        <taxon>Anophelinae</taxon>
        <taxon>Anopheles</taxon>
    </lineage>
</organism>
<feature type="transmembrane region" description="Helical" evidence="1">
    <location>
        <begin position="523"/>
        <end position="543"/>
    </location>
</feature>
<dbReference type="PANTHER" id="PTHR11161:SF22">
    <property type="entry name" value="ACYLTRANSFERASE 3 DOMAIN-CONTAINING PROTEIN-RELATED"/>
    <property type="match status" value="1"/>
</dbReference>
<keyword evidence="1" id="KW-0472">Membrane</keyword>
<feature type="transmembrane region" description="Helical" evidence="1">
    <location>
        <begin position="258"/>
        <end position="278"/>
    </location>
</feature>
<feature type="transmembrane region" description="Helical" evidence="1">
    <location>
        <begin position="483"/>
        <end position="503"/>
    </location>
</feature>
<proteinExistence type="predicted"/>
<dbReference type="InterPro" id="IPR052728">
    <property type="entry name" value="O2_lipid_transport_reg"/>
</dbReference>
<dbReference type="GO" id="GO:0016747">
    <property type="term" value="F:acyltransferase activity, transferring groups other than amino-acyl groups"/>
    <property type="evidence" value="ECO:0007669"/>
    <property type="project" value="InterPro"/>
</dbReference>
<dbReference type="AlphaFoldDB" id="A0A1Y9IRX6"/>
<evidence type="ECO:0000313" key="5">
    <source>
        <dbReference type="Proteomes" id="UP000075903"/>
    </source>
</evidence>
<feature type="transmembrane region" description="Helical" evidence="1">
    <location>
        <begin position="298"/>
        <end position="324"/>
    </location>
</feature>
<name>A0A1Y9IRX6_ANOME</name>
<reference evidence="4" key="1">
    <citation type="submission" date="2020-05" db="UniProtKB">
        <authorList>
            <consortium name="EnsemblMetazoa"/>
        </authorList>
    </citation>
    <scope>IDENTIFICATION</scope>
    <source>
        <strain evidence="4">MAF</strain>
    </source>
</reference>
<feature type="domain" description="Acyltransferase 3" evidence="3">
    <location>
        <begin position="255"/>
        <end position="646"/>
    </location>
</feature>
<feature type="transmembrane region" description="Helical" evidence="1">
    <location>
        <begin position="563"/>
        <end position="583"/>
    </location>
</feature>